<reference evidence="6 7" key="1">
    <citation type="submission" date="2024-02" db="EMBL/GenBank/DDBJ databases">
        <title>Genome analysis and characterization of Microbaculum marinisediminis sp. nov., isolated from marine sediment.</title>
        <authorList>
            <person name="Du Z.-J."/>
            <person name="Ye Y.-Q."/>
            <person name="Zhang Z.-R."/>
            <person name="Yuan S.-M."/>
            <person name="Zhang X.-Y."/>
        </authorList>
    </citation>
    <scope>NUCLEOTIDE SEQUENCE [LARGE SCALE GENOMIC DNA]</scope>
    <source>
        <strain evidence="6 7">SDUM1044001</strain>
    </source>
</reference>
<dbReference type="PANTHER" id="PTHR30502">
    <property type="entry name" value="2-KETO-3-DEOXY-L-RHAMNONATE ALDOLASE"/>
    <property type="match status" value="1"/>
</dbReference>
<dbReference type="RefSeq" id="WP_340331662.1">
    <property type="nucleotide sequence ID" value="NZ_JAZHOF010000009.1"/>
</dbReference>
<evidence type="ECO:0000256" key="1">
    <source>
        <dbReference type="ARBA" id="ARBA00005568"/>
    </source>
</evidence>
<dbReference type="GO" id="GO:0005737">
    <property type="term" value="C:cytoplasm"/>
    <property type="evidence" value="ECO:0007669"/>
    <property type="project" value="TreeGrafter"/>
</dbReference>
<feature type="compositionally biased region" description="Low complexity" evidence="4">
    <location>
        <begin position="288"/>
        <end position="303"/>
    </location>
</feature>
<dbReference type="GO" id="GO:0046872">
    <property type="term" value="F:metal ion binding"/>
    <property type="evidence" value="ECO:0007669"/>
    <property type="project" value="UniProtKB-KW"/>
</dbReference>
<dbReference type="GO" id="GO:0016832">
    <property type="term" value="F:aldehyde-lyase activity"/>
    <property type="evidence" value="ECO:0007669"/>
    <property type="project" value="TreeGrafter"/>
</dbReference>
<evidence type="ECO:0000313" key="6">
    <source>
        <dbReference type="EMBL" id="MEJ8573969.1"/>
    </source>
</evidence>
<dbReference type="InterPro" id="IPR005000">
    <property type="entry name" value="Aldolase/citrate-lyase_domain"/>
</dbReference>
<evidence type="ECO:0000256" key="3">
    <source>
        <dbReference type="ARBA" id="ARBA00023239"/>
    </source>
</evidence>
<keyword evidence="7" id="KW-1185">Reference proteome</keyword>
<dbReference type="SUPFAM" id="SSF51621">
    <property type="entry name" value="Phosphoenolpyruvate/pyruvate domain"/>
    <property type="match status" value="1"/>
</dbReference>
<keyword evidence="3 6" id="KW-0456">Lyase</keyword>
<accession>A0AAW9RX61</accession>
<evidence type="ECO:0000256" key="4">
    <source>
        <dbReference type="SAM" id="MobiDB-lite"/>
    </source>
</evidence>
<dbReference type="Proteomes" id="UP001378188">
    <property type="component" value="Unassembled WGS sequence"/>
</dbReference>
<feature type="region of interest" description="Disordered" evidence="4">
    <location>
        <begin position="257"/>
        <end position="323"/>
    </location>
</feature>
<dbReference type="InterPro" id="IPR040442">
    <property type="entry name" value="Pyrv_kinase-like_dom_sf"/>
</dbReference>
<feature type="domain" description="HpcH/HpaI aldolase/citrate lyase" evidence="5">
    <location>
        <begin position="32"/>
        <end position="233"/>
    </location>
</feature>
<keyword evidence="2" id="KW-0479">Metal-binding</keyword>
<feature type="compositionally biased region" description="Basic residues" evidence="4">
    <location>
        <begin position="266"/>
        <end position="283"/>
    </location>
</feature>
<comment type="similarity">
    <text evidence="1">Belongs to the HpcH/HpaI aldolase family.</text>
</comment>
<evidence type="ECO:0000256" key="2">
    <source>
        <dbReference type="ARBA" id="ARBA00022723"/>
    </source>
</evidence>
<proteinExistence type="inferred from homology"/>
<protein>
    <submittedName>
        <fullName evidence="6">Aldolase/citrate lyase family protein</fullName>
    </submittedName>
</protein>
<gene>
    <name evidence="6" type="ORF">V3328_20950</name>
</gene>
<dbReference type="AlphaFoldDB" id="A0AAW9RX61"/>
<feature type="compositionally biased region" description="Basic residues" evidence="4">
    <location>
        <begin position="304"/>
        <end position="315"/>
    </location>
</feature>
<organism evidence="6 7">
    <name type="scientific">Microbaculum marinum</name>
    <dbReference type="NCBI Taxonomy" id="1764581"/>
    <lineage>
        <taxon>Bacteria</taxon>
        <taxon>Pseudomonadati</taxon>
        <taxon>Pseudomonadota</taxon>
        <taxon>Alphaproteobacteria</taxon>
        <taxon>Hyphomicrobiales</taxon>
        <taxon>Tepidamorphaceae</taxon>
        <taxon>Microbaculum</taxon>
    </lineage>
</organism>
<dbReference type="InterPro" id="IPR015813">
    <property type="entry name" value="Pyrv/PenolPyrv_kinase-like_dom"/>
</dbReference>
<dbReference type="EMBL" id="JAZHOF010000009">
    <property type="protein sequence ID" value="MEJ8573969.1"/>
    <property type="molecule type" value="Genomic_DNA"/>
</dbReference>
<dbReference type="Pfam" id="PF03328">
    <property type="entry name" value="HpcH_HpaI"/>
    <property type="match status" value="1"/>
</dbReference>
<dbReference type="PANTHER" id="PTHR30502:SF0">
    <property type="entry name" value="PHOSPHOENOLPYRUVATE CARBOXYLASE FAMILY PROTEIN"/>
    <property type="match status" value="1"/>
</dbReference>
<evidence type="ECO:0000259" key="5">
    <source>
        <dbReference type="Pfam" id="PF03328"/>
    </source>
</evidence>
<name>A0AAW9RX61_9HYPH</name>
<sequence length="323" mass="33986">MSNQTMRAMARTRSLKVGHFIVEFATPGIGYILRNAGCDFVLFDTEHSGFHNETIKSALRYFEAASLPAIVRVPSKEYHHIARALDMGAEGLMVPMVNDAAEARAILDCMKYTPAGKRGVALGVAHDKYATGAVLDKLAAANERSTLFAQIETAEGVENVEEIAATDGVDCLWVGHFDLSASLGIPGQFEHRKFKDAIARTIAAGRSHGKAVGRLVPDTKSGIDLFSEGFDFICYSGDVWVLQTALTAAVGEIRAGCGRGSAGSKRAARGKAVRGKASPKKAGPKQVAARTGAAKTAATSAKSAKPKKPAAKRARSGGGKKAG</sequence>
<dbReference type="Gene3D" id="3.20.20.60">
    <property type="entry name" value="Phosphoenolpyruvate-binding domains"/>
    <property type="match status" value="1"/>
</dbReference>
<evidence type="ECO:0000313" key="7">
    <source>
        <dbReference type="Proteomes" id="UP001378188"/>
    </source>
</evidence>
<dbReference type="InterPro" id="IPR050251">
    <property type="entry name" value="HpcH-HpaI_aldolase"/>
</dbReference>
<comment type="caution">
    <text evidence="6">The sequence shown here is derived from an EMBL/GenBank/DDBJ whole genome shotgun (WGS) entry which is preliminary data.</text>
</comment>